<dbReference type="Proteomes" id="UP000077857">
    <property type="component" value="Unassembled WGS sequence"/>
</dbReference>
<protein>
    <recommendedName>
        <fullName evidence="3">Serine protease</fullName>
    </recommendedName>
</protein>
<name>A0A177NAE0_9GAMM</name>
<dbReference type="SUPFAM" id="SSF50494">
    <property type="entry name" value="Trypsin-like serine proteases"/>
    <property type="match status" value="1"/>
</dbReference>
<evidence type="ECO:0000313" key="1">
    <source>
        <dbReference type="EMBL" id="OAI14998.1"/>
    </source>
</evidence>
<evidence type="ECO:0000313" key="2">
    <source>
        <dbReference type="Proteomes" id="UP000077857"/>
    </source>
</evidence>
<dbReference type="InterPro" id="IPR043504">
    <property type="entry name" value="Peptidase_S1_PA_chymotrypsin"/>
</dbReference>
<proteinExistence type="predicted"/>
<sequence length="254" mass="28565">MPIIDICAAVQSEAINIVEAYTPDLIDLFPFRRQLRARISLMSGWLGFVMDFKGGSGILQIDQLNTQEREDLSKAAEAKITGTHQDLIETIGSSYFGFERFTYLGPWDGQKLSWPHVGRHLADWMNSYLLPEVLRRNKSRVLRAVPLPPIYNFNDVTKALWILECEQSSQQGTAFYLEGIGLVTCEHVLGSNTMAFQVDSIHQRRPVKIIAKNKDLDLAILQVDGSINGELRKGTADKLSQMDHIAYSATQIIV</sequence>
<evidence type="ECO:0008006" key="3">
    <source>
        <dbReference type="Google" id="ProtNLM"/>
    </source>
</evidence>
<accession>A0A177NAE0</accession>
<dbReference type="EMBL" id="LUUJ01000085">
    <property type="protein sequence ID" value="OAI14998.1"/>
    <property type="molecule type" value="Genomic_DNA"/>
</dbReference>
<dbReference type="Gene3D" id="2.40.10.10">
    <property type="entry name" value="Trypsin-like serine proteases"/>
    <property type="match status" value="1"/>
</dbReference>
<gene>
    <name evidence="1" type="ORF">A1507_14800</name>
</gene>
<reference evidence="1 2" key="1">
    <citation type="submission" date="2016-03" db="EMBL/GenBank/DDBJ databases">
        <authorList>
            <person name="Ploux O."/>
        </authorList>
    </citation>
    <scope>NUCLEOTIDE SEQUENCE [LARGE SCALE GENOMIC DNA]</scope>
    <source>
        <strain evidence="1 2">R-45378</strain>
    </source>
</reference>
<organism evidence="1 2">
    <name type="scientific">Methylomonas koyamae</name>
    <dbReference type="NCBI Taxonomy" id="702114"/>
    <lineage>
        <taxon>Bacteria</taxon>
        <taxon>Pseudomonadati</taxon>
        <taxon>Pseudomonadota</taxon>
        <taxon>Gammaproteobacteria</taxon>
        <taxon>Methylococcales</taxon>
        <taxon>Methylococcaceae</taxon>
        <taxon>Methylomonas</taxon>
    </lineage>
</organism>
<comment type="caution">
    <text evidence="1">The sequence shown here is derived from an EMBL/GenBank/DDBJ whole genome shotgun (WGS) entry which is preliminary data.</text>
</comment>
<dbReference type="InterPro" id="IPR009003">
    <property type="entry name" value="Peptidase_S1_PA"/>
</dbReference>
<dbReference type="AlphaFoldDB" id="A0A177NAE0"/>